<reference evidence="14" key="2">
    <citation type="journal article" date="2008" name="Genome Biol.">
        <title>Improved genome assembly and evidence-based global gene model set for the chordate Ciona intestinalis: new insight into intron and operon populations.</title>
        <authorList>
            <person name="Satou Y."/>
            <person name="Mineta K."/>
            <person name="Ogasawara M."/>
            <person name="Sasakura Y."/>
            <person name="Shoguchi E."/>
            <person name="Ueno K."/>
            <person name="Yamada L."/>
            <person name="Matsumoto J."/>
            <person name="Wasserscheid J."/>
            <person name="Dewar K."/>
            <person name="Wiley G.B."/>
            <person name="Macmil S.L."/>
            <person name="Roe B.A."/>
            <person name="Zeller R.W."/>
            <person name="Hastings K.E."/>
            <person name="Lemaire P."/>
            <person name="Lindquist E."/>
            <person name="Endo T."/>
            <person name="Hotta K."/>
            <person name="Inaba K."/>
        </authorList>
    </citation>
    <scope>NUCLEOTIDE SEQUENCE [LARGE SCALE GENOMIC DNA]</scope>
    <source>
        <strain evidence="14">wild type</strain>
    </source>
</reference>
<evidence type="ECO:0000256" key="2">
    <source>
        <dbReference type="ARBA" id="ARBA00004245"/>
    </source>
</evidence>
<dbReference type="AlphaFoldDB" id="F6PQ94"/>
<evidence type="ECO:0000259" key="12">
    <source>
        <dbReference type="Pfam" id="PF23351"/>
    </source>
</evidence>
<keyword evidence="15" id="KW-1185">Reference proteome</keyword>
<dbReference type="RefSeq" id="XP_002124766.1">
    <property type="nucleotide sequence ID" value="XM_002124730.5"/>
</dbReference>
<accession>F6PQ94</accession>
<dbReference type="GO" id="GO:0031514">
    <property type="term" value="C:motile cilium"/>
    <property type="evidence" value="ECO:0000318"/>
    <property type="project" value="GO_Central"/>
</dbReference>
<feature type="domain" description="BBS2 GAE" evidence="9">
    <location>
        <begin position="387"/>
        <end position="473"/>
    </location>
</feature>
<dbReference type="SUPFAM" id="SSF50978">
    <property type="entry name" value="WD40 repeat-like"/>
    <property type="match status" value="1"/>
</dbReference>
<dbReference type="GeneTree" id="ENSGT00390000017113"/>
<dbReference type="Pfam" id="PF23350">
    <property type="entry name" value="BBS2_pf"/>
    <property type="match status" value="1"/>
</dbReference>
<dbReference type="InterPro" id="IPR029429">
    <property type="entry name" value="BBS2_Mid"/>
</dbReference>
<comment type="subcellular location">
    <subcellularLocation>
        <location evidence="1">Cell projection</location>
        <location evidence="1">Cilium</location>
    </subcellularLocation>
    <subcellularLocation>
        <location evidence="2">Cytoplasm</location>
        <location evidence="2">Cytoskeleton</location>
    </subcellularLocation>
</comment>
<dbReference type="GO" id="GO:0007369">
    <property type="term" value="P:gastrulation"/>
    <property type="evidence" value="ECO:0007669"/>
    <property type="project" value="Ensembl"/>
</dbReference>
<feature type="domain" description="BBS2 hairpin" evidence="13">
    <location>
        <begin position="576"/>
        <end position="673"/>
    </location>
</feature>
<dbReference type="InterPro" id="IPR016616">
    <property type="entry name" value="Bardet-Biedl_syndrome_2_prot"/>
</dbReference>
<dbReference type="GO" id="GO:0036064">
    <property type="term" value="C:ciliary basal body"/>
    <property type="evidence" value="ECO:0000318"/>
    <property type="project" value="GO_Central"/>
</dbReference>
<keyword evidence="3 7" id="KW-0963">Cytoplasm</keyword>
<dbReference type="InterPro" id="IPR055381">
    <property type="entry name" value="BBS2_CtH_dom"/>
</dbReference>
<dbReference type="GO" id="GO:0016020">
    <property type="term" value="C:membrane"/>
    <property type="evidence" value="ECO:0000318"/>
    <property type="project" value="GO_Central"/>
</dbReference>
<dbReference type="InterPro" id="IPR015943">
    <property type="entry name" value="WD40/YVTN_repeat-like_dom_sf"/>
</dbReference>
<dbReference type="KEGG" id="cin:100184123"/>
<dbReference type="InterPro" id="IPR055380">
    <property type="entry name" value="BBS2_hp_dom"/>
</dbReference>
<dbReference type="InParanoid" id="F6PQ94"/>
<dbReference type="GO" id="GO:0043005">
    <property type="term" value="C:neuron projection"/>
    <property type="evidence" value="ECO:0000318"/>
    <property type="project" value="GO_Central"/>
</dbReference>
<feature type="domain" description="BBS2 C-terminal helix bundle" evidence="12">
    <location>
        <begin position="678"/>
        <end position="704"/>
    </location>
</feature>
<evidence type="ECO:0000259" key="10">
    <source>
        <dbReference type="Pfam" id="PF14783"/>
    </source>
</evidence>
<dbReference type="GO" id="GO:0060271">
    <property type="term" value="P:cilium assembly"/>
    <property type="evidence" value="ECO:0000318"/>
    <property type="project" value="GO_Central"/>
</dbReference>
<dbReference type="EMBL" id="EAAA01000612">
    <property type="status" value="NOT_ANNOTATED_CDS"/>
    <property type="molecule type" value="Genomic_DNA"/>
</dbReference>
<evidence type="ECO:0000256" key="7">
    <source>
        <dbReference type="PIRNR" id="PIRNR013684"/>
    </source>
</evidence>
<evidence type="ECO:0000259" key="13">
    <source>
        <dbReference type="Pfam" id="PF23353"/>
    </source>
</evidence>
<dbReference type="PIRSF" id="PIRSF013684">
    <property type="entry name" value="BBS2"/>
    <property type="match status" value="1"/>
</dbReference>
<dbReference type="PANTHER" id="PTHR32465">
    <property type="entry name" value="BARDET-BIEDL SYNDROME 2 PROTEIN"/>
    <property type="match status" value="1"/>
</dbReference>
<gene>
    <name evidence="14" type="primary">LOC100184123</name>
</gene>
<dbReference type="Ensembl" id="ENSCINT00000025626.2">
    <property type="protein sequence ID" value="ENSCINP00000025380.2"/>
    <property type="gene ID" value="ENSCING00000006438.3"/>
</dbReference>
<keyword evidence="5 7" id="KW-0206">Cytoskeleton</keyword>
<evidence type="ECO:0000259" key="9">
    <source>
        <dbReference type="Pfam" id="PF14782"/>
    </source>
</evidence>
<dbReference type="InterPro" id="IPR029333">
    <property type="entry name" value="BBS2_GAE_dom"/>
</dbReference>
<name>F6PQ94_CIOIN</name>
<accession>A0A1W2WCG3</accession>
<dbReference type="GO" id="GO:0034464">
    <property type="term" value="C:BBSome"/>
    <property type="evidence" value="ECO:0000318"/>
    <property type="project" value="GO_Central"/>
</dbReference>
<evidence type="ECO:0000256" key="4">
    <source>
        <dbReference type="ARBA" id="ARBA00023069"/>
    </source>
</evidence>
<evidence type="ECO:0000313" key="15">
    <source>
        <dbReference type="Proteomes" id="UP000008144"/>
    </source>
</evidence>
<dbReference type="Pfam" id="PF14781">
    <property type="entry name" value="BBS2_N"/>
    <property type="match status" value="1"/>
</dbReference>
<reference evidence="15" key="1">
    <citation type="journal article" date="2002" name="Science">
        <title>The draft genome of Ciona intestinalis: insights into chordate and vertebrate origins.</title>
        <authorList>
            <person name="Dehal P."/>
            <person name="Satou Y."/>
            <person name="Campbell R.K."/>
            <person name="Chapman J."/>
            <person name="Degnan B."/>
            <person name="De Tomaso A."/>
            <person name="Davidson B."/>
            <person name="Di Gregorio A."/>
            <person name="Gelpke M."/>
            <person name="Goodstein D.M."/>
            <person name="Harafuji N."/>
            <person name="Hastings K.E."/>
            <person name="Ho I."/>
            <person name="Hotta K."/>
            <person name="Huang W."/>
            <person name="Kawashima T."/>
            <person name="Lemaire P."/>
            <person name="Martinez D."/>
            <person name="Meinertzhagen I.A."/>
            <person name="Necula S."/>
            <person name="Nonaka M."/>
            <person name="Putnam N."/>
            <person name="Rash S."/>
            <person name="Saiga H."/>
            <person name="Satake M."/>
            <person name="Terry A."/>
            <person name="Yamada L."/>
            <person name="Wang H.G."/>
            <person name="Awazu S."/>
            <person name="Azumi K."/>
            <person name="Boore J."/>
            <person name="Branno M."/>
            <person name="Chin-Bow S."/>
            <person name="DeSantis R."/>
            <person name="Doyle S."/>
            <person name="Francino P."/>
            <person name="Keys D.N."/>
            <person name="Haga S."/>
            <person name="Hayashi H."/>
            <person name="Hino K."/>
            <person name="Imai K.S."/>
            <person name="Inaba K."/>
            <person name="Kano S."/>
            <person name="Kobayashi K."/>
            <person name="Kobayashi M."/>
            <person name="Lee B.I."/>
            <person name="Makabe K.W."/>
            <person name="Manohar C."/>
            <person name="Matassi G."/>
            <person name="Medina M."/>
            <person name="Mochizuki Y."/>
            <person name="Mount S."/>
            <person name="Morishita T."/>
            <person name="Miura S."/>
            <person name="Nakayama A."/>
            <person name="Nishizaka S."/>
            <person name="Nomoto H."/>
            <person name="Ohta F."/>
            <person name="Oishi K."/>
            <person name="Rigoutsos I."/>
            <person name="Sano M."/>
            <person name="Sasaki A."/>
            <person name="Sasakura Y."/>
            <person name="Shoguchi E."/>
            <person name="Shin-i T."/>
            <person name="Spagnuolo A."/>
            <person name="Stainier D."/>
            <person name="Suzuki M.M."/>
            <person name="Tassy O."/>
            <person name="Takatori N."/>
            <person name="Tokuoka M."/>
            <person name="Yagi K."/>
            <person name="Yoshizaki F."/>
            <person name="Wada S."/>
            <person name="Zhang C."/>
            <person name="Hyatt P.D."/>
            <person name="Larimer F."/>
            <person name="Detter C."/>
            <person name="Doggett N."/>
            <person name="Glavina T."/>
            <person name="Hawkins T."/>
            <person name="Richardson P."/>
            <person name="Lucas S."/>
            <person name="Kohara Y."/>
            <person name="Levine M."/>
            <person name="Satoh N."/>
            <person name="Rokhsar D.S."/>
        </authorList>
    </citation>
    <scope>NUCLEOTIDE SEQUENCE [LARGE SCALE GENOMIC DNA]</scope>
</reference>
<dbReference type="OMA" id="MSDGANC"/>
<dbReference type="GO" id="GO:0007368">
    <property type="term" value="P:determination of left/right symmetry"/>
    <property type="evidence" value="ECO:0007669"/>
    <property type="project" value="Ensembl"/>
</dbReference>
<dbReference type="FunFam" id="2.130.10.10:FF:000967">
    <property type="entry name" value="Bardet-Biedl syndrome 2 protein homolog"/>
    <property type="match status" value="1"/>
</dbReference>
<dbReference type="Pfam" id="PF23353">
    <property type="entry name" value="BBS2_hp"/>
    <property type="match status" value="1"/>
</dbReference>
<protein>
    <recommendedName>
        <fullName evidence="7">Bardet-Biedl syndrome 2 protein homolog</fullName>
    </recommendedName>
</protein>
<dbReference type="Pfam" id="PF23351">
    <property type="entry name" value="BBS2_CtH"/>
    <property type="match status" value="1"/>
</dbReference>
<dbReference type="InterPro" id="IPR055379">
    <property type="entry name" value="BBS2_pf_dom"/>
</dbReference>
<evidence type="ECO:0000256" key="1">
    <source>
        <dbReference type="ARBA" id="ARBA00004138"/>
    </source>
</evidence>
<dbReference type="Gene3D" id="2.130.10.10">
    <property type="entry name" value="YVTN repeat-like/Quinoprotein amine dehydrogenase"/>
    <property type="match status" value="1"/>
</dbReference>
<dbReference type="Pfam" id="PF14782">
    <property type="entry name" value="BBS2_GAE"/>
    <property type="match status" value="1"/>
</dbReference>
<dbReference type="GeneID" id="100184123"/>
<dbReference type="Proteomes" id="UP000008144">
    <property type="component" value="Chromosome 10"/>
</dbReference>
<feature type="domain" description="BBS2 platform" evidence="11">
    <location>
        <begin position="480"/>
        <end position="564"/>
    </location>
</feature>
<organism evidence="14 15">
    <name type="scientific">Ciona intestinalis</name>
    <name type="common">Transparent sea squirt</name>
    <name type="synonym">Ascidia intestinalis</name>
    <dbReference type="NCBI Taxonomy" id="7719"/>
    <lineage>
        <taxon>Eukaryota</taxon>
        <taxon>Metazoa</taxon>
        <taxon>Chordata</taxon>
        <taxon>Tunicata</taxon>
        <taxon>Ascidiacea</taxon>
        <taxon>Phlebobranchia</taxon>
        <taxon>Cionidae</taxon>
        <taxon>Ciona</taxon>
    </lineage>
</organism>
<dbReference type="GO" id="GO:0042478">
    <property type="term" value="P:regulation of eye photoreceptor cell development"/>
    <property type="evidence" value="ECO:0007669"/>
    <property type="project" value="Ensembl"/>
</dbReference>
<evidence type="ECO:0000256" key="3">
    <source>
        <dbReference type="ARBA" id="ARBA00022490"/>
    </source>
</evidence>
<evidence type="ECO:0000256" key="5">
    <source>
        <dbReference type="ARBA" id="ARBA00023212"/>
    </source>
</evidence>
<reference evidence="14" key="4">
    <citation type="submission" date="2025-09" db="UniProtKB">
        <authorList>
            <consortium name="Ensembl"/>
        </authorList>
    </citation>
    <scope>IDENTIFICATION</scope>
</reference>
<evidence type="ECO:0000259" key="8">
    <source>
        <dbReference type="Pfam" id="PF14781"/>
    </source>
</evidence>
<dbReference type="InterPro" id="IPR036322">
    <property type="entry name" value="WD40_repeat_dom_sf"/>
</dbReference>
<evidence type="ECO:0000259" key="11">
    <source>
        <dbReference type="Pfam" id="PF23350"/>
    </source>
</evidence>
<dbReference type="GO" id="GO:1905515">
    <property type="term" value="P:non-motile cilium assembly"/>
    <property type="evidence" value="ECO:0007669"/>
    <property type="project" value="InterPro"/>
</dbReference>
<dbReference type="Pfam" id="PF14783">
    <property type="entry name" value="BBS2_Mid"/>
    <property type="match status" value="1"/>
</dbReference>
<dbReference type="STRING" id="7719.ENSCINP00000025380"/>
<dbReference type="GO" id="GO:0032402">
    <property type="term" value="P:melanosome transport"/>
    <property type="evidence" value="ECO:0007669"/>
    <property type="project" value="Ensembl"/>
</dbReference>
<feature type="domain" description="Ciliary BBSome complex subunit 2 middle region" evidence="10">
    <location>
        <begin position="161"/>
        <end position="268"/>
    </location>
</feature>
<dbReference type="GO" id="GO:0051877">
    <property type="term" value="P:pigment granule aggregation in cell center"/>
    <property type="evidence" value="ECO:0007669"/>
    <property type="project" value="Ensembl"/>
</dbReference>
<sequence>MLVPIFTLKIKHKIHPRMVTVGKYDGLHPCLTCGTTASKVFVHNPHSPAIAGGRVAVQDSDISLLTMNQSVSAICAGQLDPESKRDVLCIGTQTNLLAYDVHDNKDLFYKEVPDGINSIVMGKISSVDAPLVIAGGNCTLQGFDMEGEDRFWTVTGDIVSSLALVDFTNDGTDELLVGSEDFDIRVFQADDIIAEMTETEAVTGLCRVRGSRYGYALANGTVGVYDRSARYWRIKSKNQVMAIHSFDLDGDGVPELITGWSNGKIDVRSNSTGEVIFKDNLTSAVAGIVDADYRLDGKNQLICCSVDGEVRGYQTDKSRLQIVDANRSSDDMRELNLTKQNLLLELRNYEREQEPLRGEQVTAMERVEGGIIPASTTINTELIIEQKEHPCIELVVSTSNETIVRMVVIFAEGLFEGESHVMHPSPNNLTNEIRVPIHPTKDSAVELHIQAFVSLPGSFNFHVFEVTNHLPSFSAYLYQDNIPNIPESSVTFTLNERVQRVGIWINENFLLRHEVPCEESIDCHFIALRGGDLVIKMDNSGQVRIYTDNIDLAGDVIQSLASFLRLDHLQVTAHFPMHLERLSSIMTSVDNLHAVTQKLAAEMTDHSNLIRSLVVRAEDARLQGEIPNMKKGYMELQDLNRDLVNGYHVRSTNHQELVKSLKLVNQIIQKASQLRVGKYKAQLVAQCRDAIKTNKPSALFKIIQAGSA</sequence>
<dbReference type="PANTHER" id="PTHR32465:SF0">
    <property type="entry name" value="BARDET-BIEDL SYNDROME 2 PROTEIN"/>
    <property type="match status" value="1"/>
</dbReference>
<dbReference type="GO" id="GO:0045494">
    <property type="term" value="P:photoreceptor cell maintenance"/>
    <property type="evidence" value="ECO:0007669"/>
    <property type="project" value="Ensembl"/>
</dbReference>
<evidence type="ECO:0000313" key="14">
    <source>
        <dbReference type="Ensembl" id="ENSCINP00000025380.2"/>
    </source>
</evidence>
<feature type="domain" description="Ciliary BBSome complex subunit 2 N-terminal" evidence="8">
    <location>
        <begin position="20"/>
        <end position="122"/>
    </location>
</feature>
<dbReference type="HOGENOM" id="CLU_023359_0_0_1"/>
<keyword evidence="4 7" id="KW-0969">Cilium</keyword>
<proteinExistence type="predicted"/>
<keyword evidence="6 7" id="KW-0966">Cell projection</keyword>
<dbReference type="OrthoDB" id="2120021at2759"/>
<dbReference type="FunCoup" id="F6PQ94">
    <property type="interactions" value="35"/>
</dbReference>
<evidence type="ECO:0000256" key="6">
    <source>
        <dbReference type="ARBA" id="ARBA00023273"/>
    </source>
</evidence>
<dbReference type="InterPro" id="IPR029430">
    <property type="entry name" value="BBS2_N"/>
</dbReference>
<reference evidence="14" key="3">
    <citation type="submission" date="2025-08" db="UniProtKB">
        <authorList>
            <consortium name="Ensembl"/>
        </authorList>
    </citation>
    <scope>IDENTIFICATION</scope>
</reference>